<feature type="region of interest" description="Disordered" evidence="9">
    <location>
        <begin position="127"/>
        <end position="499"/>
    </location>
</feature>
<comment type="subcellular location">
    <subcellularLocation>
        <location evidence="2">Cytoplasm</location>
    </subcellularLocation>
    <subcellularLocation>
        <location evidence="1">Nucleus</location>
    </subcellularLocation>
</comment>
<organism evidence="10 11">
    <name type="scientific">Schizophyllum amplum</name>
    <dbReference type="NCBI Taxonomy" id="97359"/>
    <lineage>
        <taxon>Eukaryota</taxon>
        <taxon>Fungi</taxon>
        <taxon>Dikarya</taxon>
        <taxon>Basidiomycota</taxon>
        <taxon>Agaricomycotina</taxon>
        <taxon>Agaricomycetes</taxon>
        <taxon>Agaricomycetidae</taxon>
        <taxon>Agaricales</taxon>
        <taxon>Schizophyllaceae</taxon>
        <taxon>Schizophyllum</taxon>
    </lineage>
</organism>
<feature type="compositionally biased region" description="Basic and acidic residues" evidence="9">
    <location>
        <begin position="34"/>
        <end position="44"/>
    </location>
</feature>
<dbReference type="STRING" id="97359.A0A550CHT6"/>
<feature type="compositionally biased region" description="Polar residues" evidence="9">
    <location>
        <begin position="400"/>
        <end position="413"/>
    </location>
</feature>
<dbReference type="OrthoDB" id="2163387at2759"/>
<keyword evidence="11" id="KW-1185">Reference proteome</keyword>
<evidence type="ECO:0000256" key="7">
    <source>
        <dbReference type="ARBA" id="ARBA00023163"/>
    </source>
</evidence>
<dbReference type="EMBL" id="VDMD01000007">
    <property type="protein sequence ID" value="TRM64324.1"/>
    <property type="molecule type" value="Genomic_DNA"/>
</dbReference>
<feature type="compositionally biased region" description="Pro residues" evidence="9">
    <location>
        <begin position="433"/>
        <end position="451"/>
    </location>
</feature>
<feature type="compositionally biased region" description="Polar residues" evidence="9">
    <location>
        <begin position="308"/>
        <end position="323"/>
    </location>
</feature>
<comment type="caution">
    <text evidence="10">The sequence shown here is derived from an EMBL/GenBank/DDBJ whole genome shotgun (WGS) entry which is preliminary data.</text>
</comment>
<gene>
    <name evidence="10" type="ORF">BD626DRAFT_547468</name>
</gene>
<feature type="compositionally biased region" description="Low complexity" evidence="9">
    <location>
        <begin position="1"/>
        <end position="17"/>
    </location>
</feature>
<keyword evidence="8" id="KW-0539">Nucleus</keyword>
<dbReference type="Proteomes" id="UP000320762">
    <property type="component" value="Unassembled WGS sequence"/>
</dbReference>
<feature type="region of interest" description="Disordered" evidence="9">
    <location>
        <begin position="1"/>
        <end position="44"/>
    </location>
</feature>
<proteinExistence type="inferred from homology"/>
<accession>A0A550CHT6</accession>
<evidence type="ECO:0000256" key="8">
    <source>
        <dbReference type="ARBA" id="ARBA00023242"/>
    </source>
</evidence>
<sequence>MPTPPSNSSAASQSPPMAFLPLAAATPESVSSGADHDETEERRKAVQKFMARAEISMSASRTVVLTSPLSQVTRGLRTRLSYAAYKANHNVPHLPLNDLEAQSQAHFANIASSRTLPAKRKVGGGNYYNNPATQGGASSSSTITSLKRVSSGSMAPPSFTLAPRTYYPNVDGGPSTTDSTKPPGSTMNLYTSILAPPPSKQARTIFNAGDPPVAAPTRSPPTPPASSKSVAEGTRGHARGRNAPSTPGRSKRAAKKGKTKQKSGKGEDTMDADVEAAATLTAGSPRSSTGESQNTTHPPGSATPRMGDSSSATLVEPSGSQSKTPPPGETVSHNEAADLMLYLATSPSPARPANKDSKDAAAFRALSGGTATLRNKGRILFPSGPPGTDQERPGGALSRGSESSFNATRSPSIGNRLGAPQPAAMDVDEAPRPVAPSAPTPSQLLPPPPLASSPALAAANTQPSLPEFNIHEFINATPSPHRGTPVGLGTPGRTSNLGLRADVGRKLFEEEQIRMSQGKIPQPSPERSLGASIDLVQG</sequence>
<evidence type="ECO:0000256" key="2">
    <source>
        <dbReference type="ARBA" id="ARBA00004496"/>
    </source>
</evidence>
<feature type="compositionally biased region" description="Polar residues" evidence="9">
    <location>
        <begin position="281"/>
        <end position="298"/>
    </location>
</feature>
<dbReference type="AlphaFoldDB" id="A0A550CHT6"/>
<keyword evidence="5" id="KW-0678">Repressor</keyword>
<feature type="region of interest" description="Disordered" evidence="9">
    <location>
        <begin position="513"/>
        <end position="538"/>
    </location>
</feature>
<reference evidence="10 11" key="1">
    <citation type="journal article" date="2019" name="New Phytol.">
        <title>Comparative genomics reveals unique wood-decay strategies and fruiting body development in the Schizophyllaceae.</title>
        <authorList>
            <person name="Almasi E."/>
            <person name="Sahu N."/>
            <person name="Krizsan K."/>
            <person name="Balint B."/>
            <person name="Kovacs G.M."/>
            <person name="Kiss B."/>
            <person name="Cseklye J."/>
            <person name="Drula E."/>
            <person name="Henrissat B."/>
            <person name="Nagy I."/>
            <person name="Chovatia M."/>
            <person name="Adam C."/>
            <person name="LaButti K."/>
            <person name="Lipzen A."/>
            <person name="Riley R."/>
            <person name="Grigoriev I.V."/>
            <person name="Nagy L.G."/>
        </authorList>
    </citation>
    <scope>NUCLEOTIDE SEQUENCE [LARGE SCALE GENOMIC DNA]</scope>
    <source>
        <strain evidence="10 11">NL-1724</strain>
    </source>
</reference>
<protein>
    <submittedName>
        <fullName evidence="10">Uncharacterized protein</fullName>
    </submittedName>
</protein>
<keyword evidence="7" id="KW-0804">Transcription</keyword>
<name>A0A550CHT6_9AGAR</name>
<feature type="compositionally biased region" description="Basic residues" evidence="9">
    <location>
        <begin position="249"/>
        <end position="263"/>
    </location>
</feature>
<evidence type="ECO:0000256" key="9">
    <source>
        <dbReference type="SAM" id="MobiDB-lite"/>
    </source>
</evidence>
<evidence type="ECO:0000256" key="1">
    <source>
        <dbReference type="ARBA" id="ARBA00004123"/>
    </source>
</evidence>
<dbReference type="InterPro" id="IPR013734">
    <property type="entry name" value="TF_Nrm1/Whi5"/>
</dbReference>
<evidence type="ECO:0000256" key="3">
    <source>
        <dbReference type="ARBA" id="ARBA00006922"/>
    </source>
</evidence>
<evidence type="ECO:0000256" key="5">
    <source>
        <dbReference type="ARBA" id="ARBA00022491"/>
    </source>
</evidence>
<feature type="compositionally biased region" description="Polar residues" evidence="9">
    <location>
        <begin position="174"/>
        <end position="191"/>
    </location>
</feature>
<dbReference type="GO" id="GO:0005634">
    <property type="term" value="C:nucleus"/>
    <property type="evidence" value="ECO:0007669"/>
    <property type="project" value="UniProtKB-SubCell"/>
</dbReference>
<keyword evidence="6" id="KW-0805">Transcription regulation</keyword>
<comment type="similarity">
    <text evidence="3">Belongs to the WHI5/NRM1 family.</text>
</comment>
<feature type="compositionally biased region" description="Polar residues" evidence="9">
    <location>
        <begin position="127"/>
        <end position="153"/>
    </location>
</feature>
<evidence type="ECO:0000256" key="4">
    <source>
        <dbReference type="ARBA" id="ARBA00022490"/>
    </source>
</evidence>
<evidence type="ECO:0000313" key="11">
    <source>
        <dbReference type="Proteomes" id="UP000320762"/>
    </source>
</evidence>
<keyword evidence="4" id="KW-0963">Cytoplasm</keyword>
<dbReference type="GO" id="GO:0005737">
    <property type="term" value="C:cytoplasm"/>
    <property type="evidence" value="ECO:0007669"/>
    <property type="project" value="UniProtKB-SubCell"/>
</dbReference>
<evidence type="ECO:0000256" key="6">
    <source>
        <dbReference type="ARBA" id="ARBA00023015"/>
    </source>
</evidence>
<dbReference type="Pfam" id="PF08528">
    <property type="entry name" value="Whi5"/>
    <property type="match status" value="1"/>
</dbReference>
<evidence type="ECO:0000313" key="10">
    <source>
        <dbReference type="EMBL" id="TRM64324.1"/>
    </source>
</evidence>